<name>A0A5M6ZLF4_9PROT</name>
<dbReference type="RefSeq" id="WP_150021548.1">
    <property type="nucleotide sequence ID" value="NZ_VWOJ01000001.1"/>
</dbReference>
<keyword evidence="1" id="KW-0472">Membrane</keyword>
<dbReference type="EMBL" id="VWOJ01000001">
    <property type="protein sequence ID" value="KAA5804517.1"/>
    <property type="molecule type" value="Genomic_DNA"/>
</dbReference>
<feature type="transmembrane region" description="Helical" evidence="1">
    <location>
        <begin position="62"/>
        <end position="82"/>
    </location>
</feature>
<evidence type="ECO:0000313" key="3">
    <source>
        <dbReference type="Proteomes" id="UP000325122"/>
    </source>
</evidence>
<protein>
    <submittedName>
        <fullName evidence="2">Uncharacterized protein</fullName>
    </submittedName>
</protein>
<keyword evidence="3" id="KW-1185">Reference proteome</keyword>
<gene>
    <name evidence="2" type="ORF">F1654_00460</name>
</gene>
<sequence length="107" mass="11379">MSAPKDVTAPGAGLLAQLSTRRAGLAIVIALGVINLAGYGLEFFLTEDGFAKYRDVTGPFEFVLMPLTAAAILAAWGLRWLLGRRGDYYERAAGDVTDSKAGEGRDD</sequence>
<keyword evidence="1" id="KW-1133">Transmembrane helix</keyword>
<evidence type="ECO:0000256" key="1">
    <source>
        <dbReference type="SAM" id="Phobius"/>
    </source>
</evidence>
<proteinExistence type="predicted"/>
<organism evidence="2 3">
    <name type="scientific">Alkalicaulis satelles</name>
    <dbReference type="NCBI Taxonomy" id="2609175"/>
    <lineage>
        <taxon>Bacteria</taxon>
        <taxon>Pseudomonadati</taxon>
        <taxon>Pseudomonadota</taxon>
        <taxon>Alphaproteobacteria</taxon>
        <taxon>Maricaulales</taxon>
        <taxon>Maricaulaceae</taxon>
        <taxon>Alkalicaulis</taxon>
    </lineage>
</organism>
<evidence type="ECO:0000313" key="2">
    <source>
        <dbReference type="EMBL" id="KAA5804517.1"/>
    </source>
</evidence>
<accession>A0A5M6ZLF4</accession>
<dbReference type="AlphaFoldDB" id="A0A5M6ZLF4"/>
<feature type="transmembrane region" description="Helical" evidence="1">
    <location>
        <begin position="23"/>
        <end position="42"/>
    </location>
</feature>
<reference evidence="2 3" key="1">
    <citation type="submission" date="2019-09" db="EMBL/GenBank/DDBJ databases">
        <authorList>
            <person name="Kevbrin V."/>
            <person name="Grouzdev D.S."/>
        </authorList>
    </citation>
    <scope>NUCLEOTIDE SEQUENCE [LARGE SCALE GENOMIC DNA]</scope>
    <source>
        <strain evidence="2 3">G-192</strain>
    </source>
</reference>
<comment type="caution">
    <text evidence="2">The sequence shown here is derived from an EMBL/GenBank/DDBJ whole genome shotgun (WGS) entry which is preliminary data.</text>
</comment>
<dbReference type="Proteomes" id="UP000325122">
    <property type="component" value="Unassembled WGS sequence"/>
</dbReference>
<keyword evidence="1" id="KW-0812">Transmembrane</keyword>